<comment type="caution">
    <text evidence="2">The sequence shown here is derived from an EMBL/GenBank/DDBJ whole genome shotgun (WGS) entry which is preliminary data.</text>
</comment>
<dbReference type="EMBL" id="NJBO01000009">
    <property type="protein sequence ID" value="TKJ42748.1"/>
    <property type="molecule type" value="Genomic_DNA"/>
</dbReference>
<dbReference type="GO" id="GO:0015159">
    <property type="term" value="F:polysaccharide transmembrane transporter activity"/>
    <property type="evidence" value="ECO:0007669"/>
    <property type="project" value="InterPro"/>
</dbReference>
<evidence type="ECO:0000259" key="1">
    <source>
        <dbReference type="Pfam" id="PF10531"/>
    </source>
</evidence>
<dbReference type="Proteomes" id="UP000317778">
    <property type="component" value="Unassembled WGS sequence"/>
</dbReference>
<dbReference type="Gene3D" id="3.10.560.10">
    <property type="entry name" value="Outer membrane lipoprotein wza domain like"/>
    <property type="match status" value="2"/>
</dbReference>
<protein>
    <recommendedName>
        <fullName evidence="1">Soluble ligand binding domain-containing protein</fullName>
    </recommendedName>
</protein>
<organism evidence="2 3">
    <name type="scientific">candidate division TA06 bacterium B3_TA06</name>
    <dbReference type="NCBI Taxonomy" id="2012487"/>
    <lineage>
        <taxon>Bacteria</taxon>
        <taxon>Bacteria division TA06</taxon>
    </lineage>
</organism>
<sequence length="424" mass="46975">MMGILFWFLAGVGQVSGESFGRQIPVELGRVPEQPVSIDDYVLNAGDSLLIIVKGSFSYSYPTRITPTGQLVIMLPSSRRMTTFGQTFGEVSLVNLEAVGYMEVVDVAVKKARKQVAEAFRDFIRPVEIDFVLIGARLCKINVLGDVQWPGSYLVTPFMRVEDGIDLAGGITSMGSVSNISLVRRSGDTLRVNLRRYREDGELDANPPLSDGDIIYVPKMELFVLLRGAVFAKEAVDEPGIQLVFLTDTLRRQFNAEHWLEFEPGEGVCDFLESRAVLIPQSDLAHCYIQRGDERIFFDMQEYLATGQGENTQLEHGDIVTVPRSEQFVYVTGELRKPGPVIYNEALTLNQYLGHAGGFSSSANLGAIRVIYPDGRTRRAHPDMQLEPGAMIFVPRKPLYEVRDWVGLAASALGLVAVILTFGE</sequence>
<dbReference type="Pfam" id="PF10531">
    <property type="entry name" value="SLBB"/>
    <property type="match status" value="2"/>
</dbReference>
<proteinExistence type="predicted"/>
<evidence type="ECO:0000313" key="3">
    <source>
        <dbReference type="Proteomes" id="UP000317778"/>
    </source>
</evidence>
<dbReference type="PANTHER" id="PTHR33619:SF3">
    <property type="entry name" value="POLYSACCHARIDE EXPORT PROTEIN GFCE-RELATED"/>
    <property type="match status" value="1"/>
</dbReference>
<dbReference type="InterPro" id="IPR019554">
    <property type="entry name" value="Soluble_ligand-bd"/>
</dbReference>
<evidence type="ECO:0000313" key="2">
    <source>
        <dbReference type="EMBL" id="TKJ42748.1"/>
    </source>
</evidence>
<dbReference type="InterPro" id="IPR049712">
    <property type="entry name" value="Poly_export"/>
</dbReference>
<feature type="domain" description="Soluble ligand binding" evidence="1">
    <location>
        <begin position="329"/>
        <end position="372"/>
    </location>
</feature>
<gene>
    <name evidence="2" type="ORF">CEE36_06600</name>
</gene>
<name>A0A532V6C8_UNCT6</name>
<reference evidence="2 3" key="1">
    <citation type="submission" date="2017-06" db="EMBL/GenBank/DDBJ databases">
        <title>Novel microbial phyla capable of carbon fixation and sulfur reduction in deep-sea sediments.</title>
        <authorList>
            <person name="Huang J."/>
            <person name="Baker B."/>
            <person name="Wang Y."/>
        </authorList>
    </citation>
    <scope>NUCLEOTIDE SEQUENCE [LARGE SCALE GENOMIC DNA]</scope>
    <source>
        <strain evidence="2">B3_TA06</strain>
    </source>
</reference>
<accession>A0A532V6C8</accession>
<feature type="domain" description="Soluble ligand binding" evidence="1">
    <location>
        <begin position="141"/>
        <end position="188"/>
    </location>
</feature>
<dbReference type="PANTHER" id="PTHR33619">
    <property type="entry name" value="POLYSACCHARIDE EXPORT PROTEIN GFCE-RELATED"/>
    <property type="match status" value="1"/>
</dbReference>
<dbReference type="AlphaFoldDB" id="A0A532V6C8"/>